<dbReference type="RefSeq" id="WP_259872265.1">
    <property type="nucleotide sequence ID" value="NZ_JAOALK010000063.1"/>
</dbReference>
<dbReference type="EMBL" id="JAMQJZ010000007">
    <property type="protein sequence ID" value="MDC3420914.1"/>
    <property type="molecule type" value="Genomic_DNA"/>
</dbReference>
<dbReference type="AlphaFoldDB" id="A0A9X3WP74"/>
<dbReference type="Gene3D" id="3.90.1720.10">
    <property type="entry name" value="endopeptidase domain like (from Nostoc punctiforme)"/>
    <property type="match status" value="1"/>
</dbReference>
<protein>
    <submittedName>
        <fullName evidence="1">Uncharacterized protein</fullName>
    </submittedName>
</protein>
<name>A0A9X3WP74_9BACI</name>
<accession>A0A9X3WP74</accession>
<keyword evidence="2" id="KW-1185">Reference proteome</keyword>
<comment type="caution">
    <text evidence="1">The sequence shown here is derived from an EMBL/GenBank/DDBJ whole genome shotgun (WGS) entry which is preliminary data.</text>
</comment>
<dbReference type="InterPro" id="IPR038765">
    <property type="entry name" value="Papain-like_cys_pep_sf"/>
</dbReference>
<organism evidence="1 2">
    <name type="scientific">Aquibacillus koreensis</name>
    <dbReference type="NCBI Taxonomy" id="279446"/>
    <lineage>
        <taxon>Bacteria</taxon>
        <taxon>Bacillati</taxon>
        <taxon>Bacillota</taxon>
        <taxon>Bacilli</taxon>
        <taxon>Bacillales</taxon>
        <taxon>Bacillaceae</taxon>
        <taxon>Aquibacillus</taxon>
    </lineage>
</organism>
<proteinExistence type="predicted"/>
<dbReference type="SUPFAM" id="SSF54001">
    <property type="entry name" value="Cysteine proteinases"/>
    <property type="match status" value="1"/>
</dbReference>
<evidence type="ECO:0000313" key="1">
    <source>
        <dbReference type="EMBL" id="MDC3420914.1"/>
    </source>
</evidence>
<reference evidence="1" key="1">
    <citation type="submission" date="2022-06" db="EMBL/GenBank/DDBJ databases">
        <title>Aquibacillus sp. a new bacterium isolated from soil saline samples.</title>
        <authorList>
            <person name="Galisteo C."/>
            <person name="De La Haba R."/>
            <person name="Sanchez-Porro C."/>
            <person name="Ventosa A."/>
        </authorList>
    </citation>
    <scope>NUCLEOTIDE SEQUENCE</scope>
    <source>
        <strain evidence="1">JCM 12387</strain>
    </source>
</reference>
<gene>
    <name evidence="1" type="ORF">NC661_11095</name>
</gene>
<evidence type="ECO:0000313" key="2">
    <source>
        <dbReference type="Proteomes" id="UP001145072"/>
    </source>
</evidence>
<dbReference type="Proteomes" id="UP001145072">
    <property type="component" value="Unassembled WGS sequence"/>
</dbReference>
<sequence length="257" mass="29941">MKAHFHLTQYRDWIQIQQKSPIKFHYYHVYVNHQLVATFFQGNTFYVKLPNLYQNNLVIVVGGSISNGMIIPIAEQYTLPASVREGSRQRNFKPGDILVASDNVFQELTGYMGHAALVVDENKVIESPGLHPSLRKDTIQQFLEKHPIHAQFRPKKEGMGEAAASYAMEYLASYKANLEQGENKPVFSFNLSQSLEDPWEYIYCSKLIWLSYYYGADYKLENDHLWYSPEDLYTELKENEEFETVYAHEDVEFKLNT</sequence>